<sequence length="834" mass="88016">MVEASSRMPGSAPASFSTVAHFHSTEKHESPPAAATSIETARSDHGTYSNSRGVELWSHIAGGYTTGGRPAYSSNEIENLAGHITDQSSNRILGAHYSSYFPLSNGGGNGSTKTTTTTPNSPPAAAAPQGSPFEKLGGTESDNFQSGAQKSSSSCKGGPVNVEPRSMYSEAVEAAAAAHLEFRDDDGWNLSSLVNSCKVQSTAGTKSSSCLQAGSFVSGCAEANASAPGAVINVITAAAATCKSSFESGSTGSCSTPSLCVGSPATVTPAPPSFSSVPPAGTLESSLPTGNVVFDISGRGHHAGSMPVNVEAEASGNVESDHSTSIESLMSFGECLESDRDSIVNFVDPNFWLHNEETVMQDCTESVGLRLPPHSAGFLSQFSVEPASLVPKDASLDDTANTSGPAYSAGIYESLEHGIVQWKLPGIVRNARAPTAAATVANEAHLTSDYIHSLLLGGDEMANSTTCMNDKSKLGESSEQHLGRLGAKADGAGTVVVMSAPDSQPCRMRWCDRPWTDETMQVPLTRCEGGIKQLIPRVSPHMASTPQMFSPEGSPTSPLDFHKVSPQLQHLAPSMPHLREVNARGSLTGGADTDCTFLKELMIAVEANSSTRNKRSFEVMQQSSAANSGSAGGVGRLAGFRRPLPQPSPRFGSSSPPVQNGLHMLQEIPATSRPRENSAKFDPAALSALLYGIQQGSKEKQSSQTNSNPSLYALADYSPSSLIGSSIPPKIQRRRHGTATDPQSIAARTRREKFSDRIRILQTLVPNGERLDTVSTLSQTLEYVRFLQRQVWEFYNGTTTTGDISVTSTQPAAAEKWKGIVRDRHSNSQSTIAF</sequence>
<evidence type="ECO:0000256" key="2">
    <source>
        <dbReference type="ARBA" id="ARBA00023015"/>
    </source>
</evidence>
<feature type="domain" description="BHLH" evidence="6">
    <location>
        <begin position="738"/>
        <end position="787"/>
    </location>
</feature>
<dbReference type="PROSITE" id="PS50888">
    <property type="entry name" value="BHLH"/>
    <property type="match status" value="1"/>
</dbReference>
<organism evidence="7 8">
    <name type="scientific">Sphagnum jensenii</name>
    <dbReference type="NCBI Taxonomy" id="128206"/>
    <lineage>
        <taxon>Eukaryota</taxon>
        <taxon>Viridiplantae</taxon>
        <taxon>Streptophyta</taxon>
        <taxon>Embryophyta</taxon>
        <taxon>Bryophyta</taxon>
        <taxon>Sphagnophytina</taxon>
        <taxon>Sphagnopsida</taxon>
        <taxon>Sphagnales</taxon>
        <taxon>Sphagnaceae</taxon>
        <taxon>Sphagnum</taxon>
    </lineage>
</organism>
<feature type="region of interest" description="Disordered" evidence="5">
    <location>
        <begin position="611"/>
        <end position="661"/>
    </location>
</feature>
<feature type="region of interest" description="Disordered" evidence="5">
    <location>
        <begin position="724"/>
        <end position="748"/>
    </location>
</feature>
<evidence type="ECO:0000256" key="1">
    <source>
        <dbReference type="ARBA" id="ARBA00004123"/>
    </source>
</evidence>
<keyword evidence="2" id="KW-0805">Transcription regulation</keyword>
<evidence type="ECO:0000256" key="4">
    <source>
        <dbReference type="ARBA" id="ARBA00023242"/>
    </source>
</evidence>
<dbReference type="PANTHER" id="PTHR45914:SF12">
    <property type="entry name" value="TRANSCRIPTION FACTOR BHLH87"/>
    <property type="match status" value="1"/>
</dbReference>
<feature type="compositionally biased region" description="Polar residues" evidence="5">
    <location>
        <begin position="140"/>
        <end position="155"/>
    </location>
</feature>
<evidence type="ECO:0000259" key="6">
    <source>
        <dbReference type="PROSITE" id="PS50888"/>
    </source>
</evidence>
<dbReference type="Gene3D" id="4.10.280.10">
    <property type="entry name" value="Helix-loop-helix DNA-binding domain"/>
    <property type="match status" value="1"/>
</dbReference>
<dbReference type="InterPro" id="IPR045843">
    <property type="entry name" value="IND-like"/>
</dbReference>
<evidence type="ECO:0000256" key="3">
    <source>
        <dbReference type="ARBA" id="ARBA00023163"/>
    </source>
</evidence>
<dbReference type="PANTHER" id="PTHR45914">
    <property type="entry name" value="TRANSCRIPTION FACTOR HEC3-RELATED"/>
    <property type="match status" value="1"/>
</dbReference>
<feature type="region of interest" description="Disordered" evidence="5">
    <location>
        <begin position="1"/>
        <end position="49"/>
    </location>
</feature>
<proteinExistence type="predicted"/>
<feature type="region of interest" description="Disordered" evidence="5">
    <location>
        <begin position="106"/>
        <end position="161"/>
    </location>
</feature>
<keyword evidence="3" id="KW-0804">Transcription</keyword>
<name>A0ABP0X048_9BRYO</name>
<evidence type="ECO:0000313" key="8">
    <source>
        <dbReference type="Proteomes" id="UP001497444"/>
    </source>
</evidence>
<comment type="subcellular location">
    <subcellularLocation>
        <location evidence="1">Nucleus</location>
    </subcellularLocation>
</comment>
<evidence type="ECO:0000256" key="5">
    <source>
        <dbReference type="SAM" id="MobiDB-lite"/>
    </source>
</evidence>
<protein>
    <recommendedName>
        <fullName evidence="6">BHLH domain-containing protein</fullName>
    </recommendedName>
</protein>
<gene>
    <name evidence="7" type="ORF">CSSPJE1EN1_LOCUS17977</name>
</gene>
<dbReference type="InterPro" id="IPR011598">
    <property type="entry name" value="bHLH_dom"/>
</dbReference>
<dbReference type="EMBL" id="OZ020099">
    <property type="protein sequence ID" value="CAK9272499.1"/>
    <property type="molecule type" value="Genomic_DNA"/>
</dbReference>
<dbReference type="SUPFAM" id="SSF47459">
    <property type="entry name" value="HLH, helix-loop-helix DNA-binding domain"/>
    <property type="match status" value="1"/>
</dbReference>
<keyword evidence="4" id="KW-0539">Nucleus</keyword>
<dbReference type="InterPro" id="IPR036638">
    <property type="entry name" value="HLH_DNA-bd_sf"/>
</dbReference>
<feature type="compositionally biased region" description="Low complexity" evidence="5">
    <location>
        <begin position="111"/>
        <end position="132"/>
    </location>
</feature>
<evidence type="ECO:0000313" key="7">
    <source>
        <dbReference type="EMBL" id="CAK9272499.1"/>
    </source>
</evidence>
<dbReference type="Pfam" id="PF00010">
    <property type="entry name" value="HLH"/>
    <property type="match status" value="1"/>
</dbReference>
<keyword evidence="8" id="KW-1185">Reference proteome</keyword>
<reference evidence="7" key="1">
    <citation type="submission" date="2024-02" db="EMBL/GenBank/DDBJ databases">
        <authorList>
            <consortium name="ELIXIR-Norway"/>
            <consortium name="Elixir Norway"/>
        </authorList>
    </citation>
    <scope>NUCLEOTIDE SEQUENCE</scope>
</reference>
<accession>A0ABP0X048</accession>
<dbReference type="Proteomes" id="UP001497444">
    <property type="component" value="Chromosome 4"/>
</dbReference>
<dbReference type="SMART" id="SM00353">
    <property type="entry name" value="HLH"/>
    <property type="match status" value="1"/>
</dbReference>